<evidence type="ECO:0000313" key="2">
    <source>
        <dbReference type="EMBL" id="KAL0130061.1"/>
    </source>
</evidence>
<gene>
    <name evidence="2" type="ORF">PUN28_001978</name>
</gene>
<evidence type="ECO:0000256" key="1">
    <source>
        <dbReference type="SAM" id="Phobius"/>
    </source>
</evidence>
<feature type="transmembrane region" description="Helical" evidence="1">
    <location>
        <begin position="53"/>
        <end position="72"/>
    </location>
</feature>
<organism evidence="2 3">
    <name type="scientific">Cardiocondyla obscurior</name>
    <dbReference type="NCBI Taxonomy" id="286306"/>
    <lineage>
        <taxon>Eukaryota</taxon>
        <taxon>Metazoa</taxon>
        <taxon>Ecdysozoa</taxon>
        <taxon>Arthropoda</taxon>
        <taxon>Hexapoda</taxon>
        <taxon>Insecta</taxon>
        <taxon>Pterygota</taxon>
        <taxon>Neoptera</taxon>
        <taxon>Endopterygota</taxon>
        <taxon>Hymenoptera</taxon>
        <taxon>Apocrita</taxon>
        <taxon>Aculeata</taxon>
        <taxon>Formicoidea</taxon>
        <taxon>Formicidae</taxon>
        <taxon>Myrmicinae</taxon>
        <taxon>Cardiocondyla</taxon>
    </lineage>
</organism>
<protein>
    <submittedName>
        <fullName evidence="2">Uncharacterized protein</fullName>
    </submittedName>
</protein>
<keyword evidence="1" id="KW-0812">Transmembrane</keyword>
<evidence type="ECO:0000313" key="3">
    <source>
        <dbReference type="Proteomes" id="UP001430953"/>
    </source>
</evidence>
<keyword evidence="1" id="KW-1133">Transmembrane helix</keyword>
<dbReference type="AlphaFoldDB" id="A0AAW2GRZ4"/>
<comment type="caution">
    <text evidence="2">The sequence shown here is derived from an EMBL/GenBank/DDBJ whole genome shotgun (WGS) entry which is preliminary data.</text>
</comment>
<keyword evidence="1" id="KW-0472">Membrane</keyword>
<accession>A0AAW2GRZ4</accession>
<feature type="transmembrane region" description="Helical" evidence="1">
    <location>
        <begin position="7"/>
        <end position="24"/>
    </location>
</feature>
<reference evidence="2 3" key="1">
    <citation type="submission" date="2023-03" db="EMBL/GenBank/DDBJ databases">
        <title>High recombination rates correlate with genetic variation in Cardiocondyla obscurior ants.</title>
        <authorList>
            <person name="Errbii M."/>
        </authorList>
    </citation>
    <scope>NUCLEOTIDE SEQUENCE [LARGE SCALE GENOMIC DNA]</scope>
    <source>
        <strain evidence="2">Alpha-2009</strain>
        <tissue evidence="2">Whole body</tissue>
    </source>
</reference>
<proteinExistence type="predicted"/>
<sequence>MDFRVKLKSILIITLIIFQYHFNYKTDYINCSKLPHSRLYQCRNASDEENTLLAWFILILKCVLNYVYKMFLHGNWIVILKRTERYIANKLQAVAIIIWLQ</sequence>
<dbReference type="Proteomes" id="UP001430953">
    <property type="component" value="Unassembled WGS sequence"/>
</dbReference>
<keyword evidence="3" id="KW-1185">Reference proteome</keyword>
<dbReference type="EMBL" id="JADYXP020000002">
    <property type="protein sequence ID" value="KAL0130061.1"/>
    <property type="molecule type" value="Genomic_DNA"/>
</dbReference>
<name>A0AAW2GRZ4_9HYME</name>